<keyword evidence="8" id="KW-0594">Phospholipid biosynthesis</keyword>
<keyword evidence="6" id="KW-0443">Lipid metabolism</keyword>
<evidence type="ECO:0000256" key="2">
    <source>
        <dbReference type="ARBA" id="ARBA00022516"/>
    </source>
</evidence>
<evidence type="ECO:0000256" key="4">
    <source>
        <dbReference type="ARBA" id="ARBA00022692"/>
    </source>
</evidence>
<evidence type="ECO:0008006" key="13">
    <source>
        <dbReference type="Google" id="ProtNLM"/>
    </source>
</evidence>
<keyword evidence="2" id="KW-0444">Lipid biosynthesis</keyword>
<protein>
    <recommendedName>
        <fullName evidence="13">Acyl-phosphate glycerol 3-phosphate acyltransferase</fullName>
    </recommendedName>
</protein>
<sequence>MLDPPIGHRKKVVGGKAVTTMLGVAAVFIPPLTLFIALTVWGFVLVMTHYVSLASMGAVVAAALVDGFIDPHLGNKIFLVAAVFLIVYKHRENVVRLLSGTERKMGDTPKTDGGCAAFIIHPQQWETLTRSFMGKILYKLWCDGNLTSSELFWIGVWFGPILVDDYIVPLDGGKAPIRTLIISTLFL</sequence>
<feature type="transmembrane region" description="Helical" evidence="10">
    <location>
        <begin position="50"/>
        <end position="69"/>
    </location>
</feature>
<evidence type="ECO:0000256" key="3">
    <source>
        <dbReference type="ARBA" id="ARBA00022679"/>
    </source>
</evidence>
<evidence type="ECO:0000256" key="8">
    <source>
        <dbReference type="ARBA" id="ARBA00023209"/>
    </source>
</evidence>
<dbReference type="Proteomes" id="UP000231162">
    <property type="component" value="Unassembled WGS sequence"/>
</dbReference>
<accession>A0A2M6R7M6</accession>
<dbReference type="PANTHER" id="PTHR30309">
    <property type="entry name" value="INNER MEMBRANE PROTEIN YGIH"/>
    <property type="match status" value="1"/>
</dbReference>
<evidence type="ECO:0000256" key="6">
    <source>
        <dbReference type="ARBA" id="ARBA00023098"/>
    </source>
</evidence>
<evidence type="ECO:0000256" key="1">
    <source>
        <dbReference type="ARBA" id="ARBA00022475"/>
    </source>
</evidence>
<feature type="transmembrane region" description="Helical" evidence="10">
    <location>
        <begin position="21"/>
        <end position="44"/>
    </location>
</feature>
<keyword evidence="5 10" id="KW-1133">Transmembrane helix</keyword>
<organism evidence="11 12">
    <name type="scientific">Candidatus Berkelbacteria bacterium CG10_big_fil_rev_8_21_14_0_10_43_14</name>
    <dbReference type="NCBI Taxonomy" id="1974515"/>
    <lineage>
        <taxon>Bacteria</taxon>
        <taxon>Candidatus Berkelbacteria</taxon>
    </lineage>
</organism>
<evidence type="ECO:0000256" key="5">
    <source>
        <dbReference type="ARBA" id="ARBA00022989"/>
    </source>
</evidence>
<dbReference type="GO" id="GO:0008654">
    <property type="term" value="P:phospholipid biosynthetic process"/>
    <property type="evidence" value="ECO:0007669"/>
    <property type="project" value="UniProtKB-KW"/>
</dbReference>
<dbReference type="EMBL" id="PEZX01000041">
    <property type="protein sequence ID" value="PIS06684.1"/>
    <property type="molecule type" value="Genomic_DNA"/>
</dbReference>
<feature type="non-terminal residue" evidence="11">
    <location>
        <position position="187"/>
    </location>
</feature>
<evidence type="ECO:0000313" key="11">
    <source>
        <dbReference type="EMBL" id="PIS06684.1"/>
    </source>
</evidence>
<dbReference type="GO" id="GO:0005886">
    <property type="term" value="C:plasma membrane"/>
    <property type="evidence" value="ECO:0007669"/>
    <property type="project" value="InterPro"/>
</dbReference>
<comment type="caution">
    <text evidence="11">The sequence shown here is derived from an EMBL/GenBank/DDBJ whole genome shotgun (WGS) entry which is preliminary data.</text>
</comment>
<keyword evidence="7 10" id="KW-0472">Membrane</keyword>
<keyword evidence="3" id="KW-0808">Transferase</keyword>
<keyword evidence="4 10" id="KW-0812">Transmembrane</keyword>
<evidence type="ECO:0000313" key="12">
    <source>
        <dbReference type="Proteomes" id="UP000231162"/>
    </source>
</evidence>
<proteinExistence type="predicted"/>
<keyword evidence="9" id="KW-1208">Phospholipid metabolism</keyword>
<dbReference type="InterPro" id="IPR003811">
    <property type="entry name" value="G3P_acylTferase_PlsY"/>
</dbReference>
<dbReference type="SMART" id="SM01207">
    <property type="entry name" value="G3P_acyltransf"/>
    <property type="match status" value="1"/>
</dbReference>
<evidence type="ECO:0000256" key="10">
    <source>
        <dbReference type="SAM" id="Phobius"/>
    </source>
</evidence>
<evidence type="ECO:0000256" key="9">
    <source>
        <dbReference type="ARBA" id="ARBA00023264"/>
    </source>
</evidence>
<dbReference type="Pfam" id="PF02660">
    <property type="entry name" value="G3P_acyltransf"/>
    <property type="match status" value="1"/>
</dbReference>
<reference evidence="12" key="1">
    <citation type="submission" date="2017-09" db="EMBL/GenBank/DDBJ databases">
        <title>Depth-based differentiation of microbial function through sediment-hosted aquifers and enrichment of novel symbionts in the deep terrestrial subsurface.</title>
        <authorList>
            <person name="Probst A.J."/>
            <person name="Ladd B."/>
            <person name="Jarett J.K."/>
            <person name="Geller-Mcgrath D.E."/>
            <person name="Sieber C.M.K."/>
            <person name="Emerson J.B."/>
            <person name="Anantharaman K."/>
            <person name="Thomas B.C."/>
            <person name="Malmstrom R."/>
            <person name="Stieglmeier M."/>
            <person name="Klingl A."/>
            <person name="Woyke T."/>
            <person name="Ryan C.M."/>
            <person name="Banfield J.F."/>
        </authorList>
    </citation>
    <scope>NUCLEOTIDE SEQUENCE [LARGE SCALE GENOMIC DNA]</scope>
</reference>
<evidence type="ECO:0000256" key="7">
    <source>
        <dbReference type="ARBA" id="ARBA00023136"/>
    </source>
</evidence>
<name>A0A2M6R7M6_9BACT</name>
<dbReference type="PANTHER" id="PTHR30309:SF0">
    <property type="entry name" value="GLYCEROL-3-PHOSPHATE ACYLTRANSFERASE-RELATED"/>
    <property type="match status" value="1"/>
</dbReference>
<dbReference type="GO" id="GO:0043772">
    <property type="term" value="F:acyl-phosphate glycerol-3-phosphate acyltransferase activity"/>
    <property type="evidence" value="ECO:0007669"/>
    <property type="project" value="InterPro"/>
</dbReference>
<keyword evidence="1" id="KW-1003">Cell membrane</keyword>
<gene>
    <name evidence="11" type="ORF">COT79_03240</name>
</gene>
<dbReference type="AlphaFoldDB" id="A0A2M6R7M6"/>